<dbReference type="Proteomes" id="UP000812270">
    <property type="component" value="Unassembled WGS sequence"/>
</dbReference>
<reference evidence="2" key="1">
    <citation type="submission" date="2021-06" db="EMBL/GenBank/DDBJ databases">
        <authorList>
            <person name="Huq M.A."/>
        </authorList>
    </citation>
    <scope>NUCLEOTIDE SEQUENCE</scope>
    <source>
        <strain evidence="2">MAH-26</strain>
    </source>
</reference>
<proteinExistence type="predicted"/>
<protein>
    <submittedName>
        <fullName evidence="2">Uncharacterized protein</fullName>
    </submittedName>
</protein>
<sequence length="203" mass="22723">MMFDAETLKVKYDKYTDEELFELHSAINDYSEEAKEAFDFIVAKKGGLEELQSRIKSKQIIKKEIERVRNEVTKAYVPGGEILLRETITSDILNSEELEQAIDVRQDELTREEIDKKITSRTVIGSVIGGLAASTVSGTLWGIFLIQTHRILFVMIFGIAALCYGIIKLSTRQSKQNKMVVISTAVSVALALLIGWLIFGAFG</sequence>
<keyword evidence="1" id="KW-0812">Transmembrane</keyword>
<gene>
    <name evidence="2" type="ORF">KTO63_04105</name>
</gene>
<dbReference type="AlphaFoldDB" id="A0A9E2S882"/>
<evidence type="ECO:0000313" key="2">
    <source>
        <dbReference type="EMBL" id="MBV4356319.1"/>
    </source>
</evidence>
<keyword evidence="3" id="KW-1185">Reference proteome</keyword>
<keyword evidence="1" id="KW-0472">Membrane</keyword>
<feature type="transmembrane region" description="Helical" evidence="1">
    <location>
        <begin position="123"/>
        <end position="144"/>
    </location>
</feature>
<dbReference type="EMBL" id="JAHSPG010000002">
    <property type="protein sequence ID" value="MBV4356319.1"/>
    <property type="molecule type" value="Genomic_DNA"/>
</dbReference>
<keyword evidence="1" id="KW-1133">Transmembrane helix</keyword>
<name>A0A9E2S882_9BACT</name>
<accession>A0A9E2S882</accession>
<comment type="caution">
    <text evidence="2">The sequence shown here is derived from an EMBL/GenBank/DDBJ whole genome shotgun (WGS) entry which is preliminary data.</text>
</comment>
<organism evidence="2 3">
    <name type="scientific">Pinibacter aurantiacus</name>
    <dbReference type="NCBI Taxonomy" id="2851599"/>
    <lineage>
        <taxon>Bacteria</taxon>
        <taxon>Pseudomonadati</taxon>
        <taxon>Bacteroidota</taxon>
        <taxon>Chitinophagia</taxon>
        <taxon>Chitinophagales</taxon>
        <taxon>Chitinophagaceae</taxon>
        <taxon>Pinibacter</taxon>
    </lineage>
</organism>
<feature type="transmembrane region" description="Helical" evidence="1">
    <location>
        <begin position="179"/>
        <end position="202"/>
    </location>
</feature>
<dbReference type="RefSeq" id="WP_217789877.1">
    <property type="nucleotide sequence ID" value="NZ_JAHSPG010000002.1"/>
</dbReference>
<feature type="transmembrane region" description="Helical" evidence="1">
    <location>
        <begin position="150"/>
        <end position="167"/>
    </location>
</feature>
<evidence type="ECO:0000256" key="1">
    <source>
        <dbReference type="SAM" id="Phobius"/>
    </source>
</evidence>
<evidence type="ECO:0000313" key="3">
    <source>
        <dbReference type="Proteomes" id="UP000812270"/>
    </source>
</evidence>